<evidence type="ECO:0000313" key="1">
    <source>
        <dbReference type="EMBL" id="KAL0283064.1"/>
    </source>
</evidence>
<dbReference type="EMBL" id="JACGWK010001757">
    <property type="protein sequence ID" value="KAL0283064.1"/>
    <property type="molecule type" value="Genomic_DNA"/>
</dbReference>
<name>A0AAW2IL56_9LAMI</name>
<evidence type="ECO:0008006" key="2">
    <source>
        <dbReference type="Google" id="ProtNLM"/>
    </source>
</evidence>
<comment type="caution">
    <text evidence="1">The sequence shown here is derived from an EMBL/GenBank/DDBJ whole genome shotgun (WGS) entry which is preliminary data.</text>
</comment>
<organism evidence="1">
    <name type="scientific">Sesamum angustifolium</name>
    <dbReference type="NCBI Taxonomy" id="2727405"/>
    <lineage>
        <taxon>Eukaryota</taxon>
        <taxon>Viridiplantae</taxon>
        <taxon>Streptophyta</taxon>
        <taxon>Embryophyta</taxon>
        <taxon>Tracheophyta</taxon>
        <taxon>Spermatophyta</taxon>
        <taxon>Magnoliopsida</taxon>
        <taxon>eudicotyledons</taxon>
        <taxon>Gunneridae</taxon>
        <taxon>Pentapetalae</taxon>
        <taxon>asterids</taxon>
        <taxon>lamiids</taxon>
        <taxon>Lamiales</taxon>
        <taxon>Pedaliaceae</taxon>
        <taxon>Sesamum</taxon>
    </lineage>
</organism>
<protein>
    <recommendedName>
        <fullName evidence="2">Secreted protein</fullName>
    </recommendedName>
</protein>
<dbReference type="AlphaFoldDB" id="A0AAW2IL56"/>
<accession>A0AAW2IL56</accession>
<reference evidence="1" key="1">
    <citation type="submission" date="2020-06" db="EMBL/GenBank/DDBJ databases">
        <authorList>
            <person name="Li T."/>
            <person name="Hu X."/>
            <person name="Zhang T."/>
            <person name="Song X."/>
            <person name="Zhang H."/>
            <person name="Dai N."/>
            <person name="Sheng W."/>
            <person name="Hou X."/>
            <person name="Wei L."/>
        </authorList>
    </citation>
    <scope>NUCLEOTIDE SEQUENCE</scope>
    <source>
        <strain evidence="1">G01</strain>
        <tissue evidence="1">Leaf</tissue>
    </source>
</reference>
<gene>
    <name evidence="1" type="ORF">Sangu_2914200</name>
</gene>
<sequence length="125" mass="12791">MAFVVGAGGFGLASSAAFTSEGVITRTGARVASCSRIATMIIFWMVPRRAGDSSPEEVSEEVLRHRGSTIGSSGLGGAGIGVPRVGAREVPETTCRTWVLPGTSTNYCLLGGLTGFPLSLTSLAL</sequence>
<proteinExistence type="predicted"/>
<reference evidence="1" key="2">
    <citation type="journal article" date="2024" name="Plant">
        <title>Genomic evolution and insights into agronomic trait innovations of Sesamum species.</title>
        <authorList>
            <person name="Miao H."/>
            <person name="Wang L."/>
            <person name="Qu L."/>
            <person name="Liu H."/>
            <person name="Sun Y."/>
            <person name="Le M."/>
            <person name="Wang Q."/>
            <person name="Wei S."/>
            <person name="Zheng Y."/>
            <person name="Lin W."/>
            <person name="Duan Y."/>
            <person name="Cao H."/>
            <person name="Xiong S."/>
            <person name="Wang X."/>
            <person name="Wei L."/>
            <person name="Li C."/>
            <person name="Ma Q."/>
            <person name="Ju M."/>
            <person name="Zhao R."/>
            <person name="Li G."/>
            <person name="Mu C."/>
            <person name="Tian Q."/>
            <person name="Mei H."/>
            <person name="Zhang T."/>
            <person name="Gao T."/>
            <person name="Zhang H."/>
        </authorList>
    </citation>
    <scope>NUCLEOTIDE SEQUENCE</scope>
    <source>
        <strain evidence="1">G01</strain>
    </source>
</reference>